<dbReference type="KEGG" id="tol:TOL_0243"/>
<dbReference type="HOGENOM" id="CLU_093136_1_0_6"/>
<dbReference type="AlphaFoldDB" id="M5DMU8"/>
<proteinExistence type="predicted"/>
<protein>
    <recommendedName>
        <fullName evidence="3">Transmembrane protein</fullName>
    </recommendedName>
</protein>
<evidence type="ECO:0000313" key="1">
    <source>
        <dbReference type="EMBL" id="CCU70691.1"/>
    </source>
</evidence>
<dbReference type="EMBL" id="HF680312">
    <property type="protein sequence ID" value="CCU70691.1"/>
    <property type="molecule type" value="Genomic_DNA"/>
</dbReference>
<name>M5DMU8_9GAMM</name>
<sequence>MAIYFSALVKSDSILIFLRSIVSLCLTFCFFVPIAQADEEATAEYKLKAALLYKLTRFVTWPEQEVKTSNFAICVLGENVFADALEPLRKREVKNHPIEIFYFSQSEDINQSCQLIFISDSKKAFIRQIIQRLNNEATLTLSDSSEFAASGGMIEFVQGERNIGFKINSAKAKQAGLSIAAPLLELAEIVGADDRKSLK</sequence>
<reference evidence="1 2" key="1">
    <citation type="journal article" date="2013" name="Genome Announc.">
        <title>Genome Sequence of Thalassolituus oleivorans MIL-1 (DSM 14913T).</title>
        <authorList>
            <person name="Golyshin P.N."/>
            <person name="Werner J."/>
            <person name="Chernikova T.N."/>
            <person name="Tran H."/>
            <person name="Ferrer M."/>
            <person name="Yakimov M.M."/>
            <person name="Teeling H."/>
            <person name="Golyshina O.V."/>
        </authorList>
    </citation>
    <scope>NUCLEOTIDE SEQUENCE [LARGE SCALE GENOMIC DNA]</scope>
    <source>
        <strain evidence="1 2">MIL-1</strain>
    </source>
</reference>
<dbReference type="InterPro" id="IPR025293">
    <property type="entry name" value="YfiR/HmsC-like"/>
</dbReference>
<evidence type="ECO:0000313" key="2">
    <source>
        <dbReference type="Proteomes" id="UP000011866"/>
    </source>
</evidence>
<dbReference type="Pfam" id="PF13689">
    <property type="entry name" value="DUF4154"/>
    <property type="match status" value="1"/>
</dbReference>
<gene>
    <name evidence="1" type="ORF">TOL_0243</name>
</gene>
<dbReference type="STRING" id="187493.CN03_01770"/>
<accession>M5DMU8</accession>
<evidence type="ECO:0008006" key="3">
    <source>
        <dbReference type="Google" id="ProtNLM"/>
    </source>
</evidence>
<keyword evidence="2" id="KW-1185">Reference proteome</keyword>
<organism evidence="1 2">
    <name type="scientific">Thalassolituus oleivorans MIL-1</name>
    <dbReference type="NCBI Taxonomy" id="1298593"/>
    <lineage>
        <taxon>Bacteria</taxon>
        <taxon>Pseudomonadati</taxon>
        <taxon>Pseudomonadota</taxon>
        <taxon>Gammaproteobacteria</taxon>
        <taxon>Oceanospirillales</taxon>
        <taxon>Oceanospirillaceae</taxon>
        <taxon>Thalassolituus</taxon>
    </lineage>
</organism>
<dbReference type="Proteomes" id="UP000011866">
    <property type="component" value="Chromosome"/>
</dbReference>
<dbReference type="eggNOG" id="ENOG5032YBM">
    <property type="taxonomic scope" value="Bacteria"/>
</dbReference>